<evidence type="ECO:0000256" key="3">
    <source>
        <dbReference type="ARBA" id="ARBA00022694"/>
    </source>
</evidence>
<dbReference type="Pfam" id="PF26577">
    <property type="entry name" value="TSEN34_N"/>
    <property type="match status" value="1"/>
</dbReference>
<dbReference type="PANTHER" id="PTHR13070">
    <property type="entry name" value="TRNA-SPLICING ENDONUCLEASE SUBUNIT SEN34-RELATED"/>
    <property type="match status" value="1"/>
</dbReference>
<evidence type="ECO:0000313" key="9">
    <source>
        <dbReference type="EMBL" id="ACO61242.1"/>
    </source>
</evidence>
<organism evidence="9 10">
    <name type="scientific">Micromonas commoda (strain RCC299 / NOUM17 / CCMP2709)</name>
    <name type="common">Picoplanktonic green alga</name>
    <dbReference type="NCBI Taxonomy" id="296587"/>
    <lineage>
        <taxon>Eukaryota</taxon>
        <taxon>Viridiplantae</taxon>
        <taxon>Chlorophyta</taxon>
        <taxon>Mamiellophyceae</taxon>
        <taxon>Mamiellales</taxon>
        <taxon>Mamiellaceae</taxon>
        <taxon>Micromonas</taxon>
    </lineage>
</organism>
<dbReference type="STRING" id="296587.C1E052"/>
<comment type="similarity">
    <text evidence="1">Belongs to the tRNA-intron endonuclease family.</text>
</comment>
<feature type="domain" description="TSEN34 N-terminal" evidence="8">
    <location>
        <begin position="8"/>
        <end position="76"/>
    </location>
</feature>
<name>C1E052_MICCC</name>
<dbReference type="EC" id="4.6.1.16" evidence="2"/>
<dbReference type="OMA" id="GWGVKPK"/>
<gene>
    <name evidence="9" type="ORF">MICPUN_56310</name>
</gene>
<keyword evidence="4" id="KW-0456">Lyase</keyword>
<dbReference type="PANTHER" id="PTHR13070:SF0">
    <property type="entry name" value="TRNA-SPLICING ENDONUCLEASE SUBUNIT SEN34"/>
    <property type="match status" value="1"/>
</dbReference>
<feature type="domain" description="tRNA intron endonuclease catalytic" evidence="7">
    <location>
        <begin position="175"/>
        <end position="248"/>
    </location>
</feature>
<evidence type="ECO:0000313" key="10">
    <source>
        <dbReference type="Proteomes" id="UP000002009"/>
    </source>
</evidence>
<dbReference type="eggNOG" id="KOG4133">
    <property type="taxonomic scope" value="Eukaryota"/>
</dbReference>
<evidence type="ECO:0000256" key="1">
    <source>
        <dbReference type="ARBA" id="ARBA00008078"/>
    </source>
</evidence>
<dbReference type="AlphaFoldDB" id="C1E052"/>
<dbReference type="InParanoid" id="C1E052"/>
<dbReference type="SUPFAM" id="SSF53032">
    <property type="entry name" value="tRNA-intron endonuclease catalytic domain-like"/>
    <property type="match status" value="1"/>
</dbReference>
<dbReference type="CDD" id="cd22363">
    <property type="entry name" value="tRNA-intron_lyase_C"/>
    <property type="match status" value="1"/>
</dbReference>
<keyword evidence="3" id="KW-0819">tRNA processing</keyword>
<dbReference type="InterPro" id="IPR059049">
    <property type="entry name" value="TSEN34_N"/>
</dbReference>
<feature type="region of interest" description="Disordered" evidence="6">
    <location>
        <begin position="82"/>
        <end position="130"/>
    </location>
</feature>
<evidence type="ECO:0000256" key="6">
    <source>
        <dbReference type="SAM" id="MobiDB-lite"/>
    </source>
</evidence>
<evidence type="ECO:0000259" key="7">
    <source>
        <dbReference type="Pfam" id="PF01974"/>
    </source>
</evidence>
<evidence type="ECO:0000256" key="4">
    <source>
        <dbReference type="ARBA" id="ARBA00023239"/>
    </source>
</evidence>
<evidence type="ECO:0000259" key="8">
    <source>
        <dbReference type="Pfam" id="PF26577"/>
    </source>
</evidence>
<dbReference type="GO" id="GO:0003676">
    <property type="term" value="F:nucleic acid binding"/>
    <property type="evidence" value="ECO:0007669"/>
    <property type="project" value="InterPro"/>
</dbReference>
<dbReference type="InterPro" id="IPR036167">
    <property type="entry name" value="tRNA_intron_Endo_cat-like_sf"/>
</dbReference>
<reference evidence="9 10" key="1">
    <citation type="journal article" date="2009" name="Science">
        <title>Green evolution and dynamic adaptations revealed by genomes of the marine picoeukaryotes Micromonas.</title>
        <authorList>
            <person name="Worden A.Z."/>
            <person name="Lee J.H."/>
            <person name="Mock T."/>
            <person name="Rouze P."/>
            <person name="Simmons M.P."/>
            <person name="Aerts A.L."/>
            <person name="Allen A.E."/>
            <person name="Cuvelier M.L."/>
            <person name="Derelle E."/>
            <person name="Everett M.V."/>
            <person name="Foulon E."/>
            <person name="Grimwood J."/>
            <person name="Gundlach H."/>
            <person name="Henrissat B."/>
            <person name="Napoli C."/>
            <person name="McDonald S.M."/>
            <person name="Parker M.S."/>
            <person name="Rombauts S."/>
            <person name="Salamov A."/>
            <person name="Von Dassow P."/>
            <person name="Badger J.H."/>
            <person name="Coutinho P.M."/>
            <person name="Demir E."/>
            <person name="Dubchak I."/>
            <person name="Gentemann C."/>
            <person name="Eikrem W."/>
            <person name="Gready J.E."/>
            <person name="John U."/>
            <person name="Lanier W."/>
            <person name="Lindquist E.A."/>
            <person name="Lucas S."/>
            <person name="Mayer K.F."/>
            <person name="Moreau H."/>
            <person name="Not F."/>
            <person name="Otillar R."/>
            <person name="Panaud O."/>
            <person name="Pangilinan J."/>
            <person name="Paulsen I."/>
            <person name="Piegu B."/>
            <person name="Poliakov A."/>
            <person name="Robbens S."/>
            <person name="Schmutz J."/>
            <person name="Toulza E."/>
            <person name="Wyss T."/>
            <person name="Zelensky A."/>
            <person name="Zhou K."/>
            <person name="Armbrust E.V."/>
            <person name="Bhattacharya D."/>
            <person name="Goodenough U.W."/>
            <person name="Van de Peer Y."/>
            <person name="Grigoriev I.V."/>
        </authorList>
    </citation>
    <scope>NUCLEOTIDE SEQUENCE [LARGE SCALE GENOMIC DNA]</scope>
    <source>
        <strain evidence="10">RCC299 / NOUM17</strain>
    </source>
</reference>
<evidence type="ECO:0000256" key="2">
    <source>
        <dbReference type="ARBA" id="ARBA00012573"/>
    </source>
</evidence>
<dbReference type="InterPro" id="IPR006677">
    <property type="entry name" value="tRNA_intron_Endonuc_cat-like"/>
</dbReference>
<comment type="catalytic activity">
    <reaction evidence="5">
        <text>pretRNA = a 3'-half-tRNA molecule with a 5'-OH end + a 5'-half-tRNA molecule with a 2',3'-cyclic phosphate end + an intron with a 2',3'-cyclic phosphate and a 5'-hydroxyl terminus.</text>
        <dbReference type="EC" id="4.6.1.16"/>
    </reaction>
</comment>
<dbReference type="Pfam" id="PF01974">
    <property type="entry name" value="tRNA_int_endo"/>
    <property type="match status" value="1"/>
</dbReference>
<accession>C1E052</accession>
<feature type="compositionally biased region" description="Low complexity" evidence="6">
    <location>
        <begin position="91"/>
        <end position="118"/>
    </location>
</feature>
<dbReference type="InterPro" id="IPR011856">
    <property type="entry name" value="tRNA_endonuc-like_dom_sf"/>
</dbReference>
<dbReference type="Proteomes" id="UP000002009">
    <property type="component" value="Chromosome 2"/>
</dbReference>
<dbReference type="KEGG" id="mis:MICPUN_56310"/>
<dbReference type="GO" id="GO:0000213">
    <property type="term" value="F:tRNA-intron lyase activity"/>
    <property type="evidence" value="ECO:0007669"/>
    <property type="project" value="UniProtKB-EC"/>
</dbReference>
<dbReference type="GeneID" id="8241178"/>
<dbReference type="GO" id="GO:0000379">
    <property type="term" value="P:tRNA-type intron splice site recognition and cleavage"/>
    <property type="evidence" value="ECO:0007669"/>
    <property type="project" value="TreeGrafter"/>
</dbReference>
<evidence type="ECO:0000256" key="5">
    <source>
        <dbReference type="ARBA" id="ARBA00034031"/>
    </source>
</evidence>
<dbReference type="Gene3D" id="3.40.1350.10">
    <property type="match status" value="1"/>
</dbReference>
<proteinExistence type="inferred from homology"/>
<dbReference type="RefSeq" id="XP_002499984.1">
    <property type="nucleotide sequence ID" value="XM_002499938.1"/>
</dbReference>
<dbReference type="OrthoDB" id="498344at2759"/>
<protein>
    <recommendedName>
        <fullName evidence="2">tRNA-intron lyase</fullName>
        <ecNumber evidence="2">4.6.1.16</ecNumber>
    </recommendedName>
</protein>
<keyword evidence="10" id="KW-1185">Reference proteome</keyword>
<dbReference type="EMBL" id="CP001323">
    <property type="protein sequence ID" value="ACO61242.1"/>
    <property type="molecule type" value="Genomic_DNA"/>
</dbReference>
<dbReference type="GO" id="GO:0005634">
    <property type="term" value="C:nucleus"/>
    <property type="evidence" value="ECO:0007669"/>
    <property type="project" value="UniProtKB-ARBA"/>
</dbReference>
<sequence length="287" mass="31207">MEDLPPVRVQVTDGDKGLVWTADEYYRLRTVHRLIGAMVGGLPGFRQQDQVHGLPLQLSPEEVTLAVSRGWVTLYEAPDPLADVTADEGGAPPAREAQRPPQANRKGWGVKPKPGQGAKKARGGAGGDDDVERMLANASFVTVPLCEPDEGDGRRKEGDGTTTQWTYPRTATQRARCAVFADLHARGLTMTTGIKFGSDFLAYPGDPMAYHAGFCVRVVPDDAHMRCQHLSGWARTSHGARKNLVLASAVAEPGDTAGDGDDRRMRVEYLTVMPDVEQSSNARYRKV</sequence>
<feature type="region of interest" description="Disordered" evidence="6">
    <location>
        <begin position="144"/>
        <end position="164"/>
    </location>
</feature>